<feature type="region of interest" description="Disordered" evidence="1">
    <location>
        <begin position="122"/>
        <end position="225"/>
    </location>
</feature>
<protein>
    <submittedName>
        <fullName evidence="2">Uncharacterized protein</fullName>
    </submittedName>
</protein>
<feature type="compositionally biased region" description="Basic and acidic residues" evidence="1">
    <location>
        <begin position="149"/>
        <end position="161"/>
    </location>
</feature>
<evidence type="ECO:0000313" key="2">
    <source>
        <dbReference type="EMBL" id="CAK9060748.1"/>
    </source>
</evidence>
<accession>A0ABP0NAC9</accession>
<dbReference type="EMBL" id="CAXAMN010021551">
    <property type="protein sequence ID" value="CAK9060748.1"/>
    <property type="molecule type" value="Genomic_DNA"/>
</dbReference>
<comment type="caution">
    <text evidence="2">The sequence shown here is derived from an EMBL/GenBank/DDBJ whole genome shotgun (WGS) entry which is preliminary data.</text>
</comment>
<name>A0ABP0NAC9_9DINO</name>
<proteinExistence type="predicted"/>
<organism evidence="2 3">
    <name type="scientific">Durusdinium trenchii</name>
    <dbReference type="NCBI Taxonomy" id="1381693"/>
    <lineage>
        <taxon>Eukaryota</taxon>
        <taxon>Sar</taxon>
        <taxon>Alveolata</taxon>
        <taxon>Dinophyceae</taxon>
        <taxon>Suessiales</taxon>
        <taxon>Symbiodiniaceae</taxon>
        <taxon>Durusdinium</taxon>
    </lineage>
</organism>
<dbReference type="Proteomes" id="UP001642484">
    <property type="component" value="Unassembled WGS sequence"/>
</dbReference>
<keyword evidence="3" id="KW-1185">Reference proteome</keyword>
<gene>
    <name evidence="2" type="ORF">CCMP2556_LOCUS29882</name>
</gene>
<evidence type="ECO:0000256" key="1">
    <source>
        <dbReference type="SAM" id="MobiDB-lite"/>
    </source>
</evidence>
<sequence>MEVAMAALKLLLKLPFKRAQFEEASLTSVVKALRRKNSSTQDLIRQLCLRFTAKRETKAPPAAPAPCPDPSSDVDAEVPYIRFCAGQETSANMDEGAEGTKALEEADPMSMSEAKLSSNLRSFSSAADGDGDHWQLTGSDGNLKGVPDGTHHVADPKRQSNEVKNATVRSFGLASGSEGPRKPPPDASANPHRASRSHKDGTAESAFASEGPESFLAHGPQAPADSPEVVEVVEDLLDYASKPDVPQQVPTSLSGSRWVDPVDARMEAIIYQLHQLGDLAEQLGIGTQKKGGAAVQGVPDAQENLQRLKAQHPEWKTWAAYGETDATNQLSLNFWLGR</sequence>
<evidence type="ECO:0000313" key="3">
    <source>
        <dbReference type="Proteomes" id="UP001642484"/>
    </source>
</evidence>
<reference evidence="2 3" key="1">
    <citation type="submission" date="2024-02" db="EMBL/GenBank/DDBJ databases">
        <authorList>
            <person name="Chen Y."/>
            <person name="Shah S."/>
            <person name="Dougan E. K."/>
            <person name="Thang M."/>
            <person name="Chan C."/>
        </authorList>
    </citation>
    <scope>NUCLEOTIDE SEQUENCE [LARGE SCALE GENOMIC DNA]</scope>
</reference>